<gene>
    <name evidence="2" type="ORF">SUNI508_13645</name>
</gene>
<organism evidence="2 3">
    <name type="scientific">Seiridium unicorne</name>
    <dbReference type="NCBI Taxonomy" id="138068"/>
    <lineage>
        <taxon>Eukaryota</taxon>
        <taxon>Fungi</taxon>
        <taxon>Dikarya</taxon>
        <taxon>Ascomycota</taxon>
        <taxon>Pezizomycotina</taxon>
        <taxon>Sordariomycetes</taxon>
        <taxon>Xylariomycetidae</taxon>
        <taxon>Amphisphaeriales</taxon>
        <taxon>Sporocadaceae</taxon>
        <taxon>Seiridium</taxon>
    </lineage>
</organism>
<feature type="compositionally biased region" description="Low complexity" evidence="1">
    <location>
        <begin position="91"/>
        <end position="102"/>
    </location>
</feature>
<name>A0ABR2VBV9_9PEZI</name>
<feature type="compositionally biased region" description="Polar residues" evidence="1">
    <location>
        <begin position="108"/>
        <end position="124"/>
    </location>
</feature>
<evidence type="ECO:0000313" key="3">
    <source>
        <dbReference type="Proteomes" id="UP001408356"/>
    </source>
</evidence>
<keyword evidence="3" id="KW-1185">Reference proteome</keyword>
<dbReference type="Proteomes" id="UP001408356">
    <property type="component" value="Unassembled WGS sequence"/>
</dbReference>
<evidence type="ECO:0000256" key="1">
    <source>
        <dbReference type="SAM" id="MobiDB-lite"/>
    </source>
</evidence>
<protein>
    <submittedName>
        <fullName evidence="2">Uncharacterized protein</fullName>
    </submittedName>
</protein>
<evidence type="ECO:0000313" key="2">
    <source>
        <dbReference type="EMBL" id="KAK9424405.1"/>
    </source>
</evidence>
<proteinExistence type="predicted"/>
<reference evidence="2 3" key="1">
    <citation type="journal article" date="2024" name="J. Plant Pathol.">
        <title>Sequence and assembly of the genome of Seiridium unicorne, isolate CBS 538.82, causal agent of cypress canker disease.</title>
        <authorList>
            <person name="Scali E."/>
            <person name="Rocca G.D."/>
            <person name="Danti R."/>
            <person name="Garbelotto M."/>
            <person name="Barberini S."/>
            <person name="Baroncelli R."/>
            <person name="Emiliani G."/>
        </authorList>
    </citation>
    <scope>NUCLEOTIDE SEQUENCE [LARGE SCALE GENOMIC DNA]</scope>
    <source>
        <strain evidence="2 3">BM-138-508</strain>
    </source>
</reference>
<dbReference type="EMBL" id="JARVKF010000039">
    <property type="protein sequence ID" value="KAK9424405.1"/>
    <property type="molecule type" value="Genomic_DNA"/>
</dbReference>
<accession>A0ABR2VBV9</accession>
<comment type="caution">
    <text evidence="2">The sequence shown here is derived from an EMBL/GenBank/DDBJ whole genome shotgun (WGS) entry which is preliminary data.</text>
</comment>
<sequence>MPPPPSVSSTPSYLSWPTLTFIKTPAPHRFLVPKRSATQRNETPKLLRGGTQQFHATPRFSLHSTPREPAASLPSSTPARPAAFVRQRQTDSISDVVDSSPPDIRPSKTFSDSIEAESITSSSVAPAFHDGYHVNDSDFEEDAPLPKRRRLSVSSGMEDEPALPSTASVGGIEGVESTEEPVEDPYATDSPADSDEPESPGVSAQQPVFHRAPRFIPVEQPEASAREPLPDVFSPRRRGTKDLPGGLAAEVRDWLMEIEANTGSKRDGDFIANISVEEFRLGLGMVLIKGRSATGDVSSTREQGTFSSVRVMLAGEGRLVGLARRNEVVVGSLVAIAKPVWEVTLGVEGRWVVACDWVVL</sequence>
<feature type="region of interest" description="Disordered" evidence="1">
    <location>
        <begin position="31"/>
        <end position="244"/>
    </location>
</feature>